<dbReference type="InterPro" id="IPR046357">
    <property type="entry name" value="PPIase_dom_sf"/>
</dbReference>
<dbReference type="PANTHER" id="PTHR30560">
    <property type="entry name" value="TRIGGER FACTOR CHAPERONE AND PEPTIDYL-PROLYL CIS/TRANS ISOMERASE"/>
    <property type="match status" value="1"/>
</dbReference>
<evidence type="ECO:0000256" key="5">
    <source>
        <dbReference type="ARBA" id="ARBA00023186"/>
    </source>
</evidence>
<dbReference type="InterPro" id="IPR008880">
    <property type="entry name" value="Trigger_fac_C"/>
</dbReference>
<feature type="domain" description="Trigger factor ribosome-binding bacterial" evidence="8">
    <location>
        <begin position="9"/>
        <end position="149"/>
    </location>
</feature>
<reference evidence="10" key="1">
    <citation type="submission" date="2018-05" db="EMBL/GenBank/DDBJ databases">
        <authorList>
            <person name="Lanie J.A."/>
            <person name="Ng W.-L."/>
            <person name="Kazmierczak K.M."/>
            <person name="Andrzejewski T.M."/>
            <person name="Davidsen T.M."/>
            <person name="Wayne K.J."/>
            <person name="Tettelin H."/>
            <person name="Glass J.I."/>
            <person name="Rusch D."/>
            <person name="Podicherti R."/>
            <person name="Tsui H.-C.T."/>
            <person name="Winkler M.E."/>
        </authorList>
    </citation>
    <scope>NUCLEOTIDE SEQUENCE</scope>
</reference>
<evidence type="ECO:0000256" key="1">
    <source>
        <dbReference type="ARBA" id="ARBA00000971"/>
    </source>
</evidence>
<dbReference type="GO" id="GO:0003755">
    <property type="term" value="F:peptidyl-prolyl cis-trans isomerase activity"/>
    <property type="evidence" value="ECO:0007669"/>
    <property type="project" value="UniProtKB-KW"/>
</dbReference>
<evidence type="ECO:0000259" key="8">
    <source>
        <dbReference type="Pfam" id="PF05697"/>
    </source>
</evidence>
<dbReference type="InterPro" id="IPR001179">
    <property type="entry name" value="PPIase_FKBP_dom"/>
</dbReference>
<dbReference type="InterPro" id="IPR005215">
    <property type="entry name" value="Trig_fac"/>
</dbReference>
<dbReference type="Pfam" id="PF05698">
    <property type="entry name" value="Trigger_C"/>
    <property type="match status" value="1"/>
</dbReference>
<keyword evidence="6" id="KW-0413">Isomerase</keyword>
<dbReference type="InterPro" id="IPR027304">
    <property type="entry name" value="Trigger_fact/SurA_dom_sf"/>
</dbReference>
<keyword evidence="4" id="KW-0697">Rotamase</keyword>
<dbReference type="Gene3D" id="1.10.3120.10">
    <property type="entry name" value="Trigger factor, C-terminal domain"/>
    <property type="match status" value="1"/>
</dbReference>
<proteinExistence type="inferred from homology"/>
<dbReference type="GO" id="GO:0043335">
    <property type="term" value="P:protein unfolding"/>
    <property type="evidence" value="ECO:0007669"/>
    <property type="project" value="TreeGrafter"/>
</dbReference>
<dbReference type="SUPFAM" id="SSF109998">
    <property type="entry name" value="Triger factor/SurA peptide-binding domain-like"/>
    <property type="match status" value="1"/>
</dbReference>
<gene>
    <name evidence="10" type="ORF">METZ01_LOCUS26611</name>
</gene>
<evidence type="ECO:0000256" key="3">
    <source>
        <dbReference type="ARBA" id="ARBA00013194"/>
    </source>
</evidence>
<comment type="similarity">
    <text evidence="2">Belongs to the FKBP-type PPIase family. Tig subfamily.</text>
</comment>
<dbReference type="PIRSF" id="PIRSF003095">
    <property type="entry name" value="Trigger_factor"/>
    <property type="match status" value="1"/>
</dbReference>
<dbReference type="EMBL" id="UINC01001189">
    <property type="protein sequence ID" value="SUZ73757.1"/>
    <property type="molecule type" value="Genomic_DNA"/>
</dbReference>
<organism evidence="10">
    <name type="scientific">marine metagenome</name>
    <dbReference type="NCBI Taxonomy" id="408172"/>
    <lineage>
        <taxon>unclassified sequences</taxon>
        <taxon>metagenomes</taxon>
        <taxon>ecological metagenomes</taxon>
    </lineage>
</organism>
<dbReference type="SUPFAM" id="SSF54534">
    <property type="entry name" value="FKBP-like"/>
    <property type="match status" value="1"/>
</dbReference>
<dbReference type="InterPro" id="IPR036611">
    <property type="entry name" value="Trigger_fac_ribosome-bd_sf"/>
</dbReference>
<accession>A0A381Q6T3</accession>
<evidence type="ECO:0000256" key="6">
    <source>
        <dbReference type="ARBA" id="ARBA00023235"/>
    </source>
</evidence>
<dbReference type="Gene3D" id="3.30.70.1050">
    <property type="entry name" value="Trigger factor ribosome-binding domain"/>
    <property type="match status" value="1"/>
</dbReference>
<comment type="catalytic activity">
    <reaction evidence="1">
        <text>[protein]-peptidylproline (omega=180) = [protein]-peptidylproline (omega=0)</text>
        <dbReference type="Rhea" id="RHEA:16237"/>
        <dbReference type="Rhea" id="RHEA-COMP:10747"/>
        <dbReference type="Rhea" id="RHEA-COMP:10748"/>
        <dbReference type="ChEBI" id="CHEBI:83833"/>
        <dbReference type="ChEBI" id="CHEBI:83834"/>
        <dbReference type="EC" id="5.2.1.8"/>
    </reaction>
</comment>
<evidence type="ECO:0000256" key="2">
    <source>
        <dbReference type="ARBA" id="ARBA00005464"/>
    </source>
</evidence>
<feature type="domain" description="PPIase FKBP-type" evidence="7">
    <location>
        <begin position="165"/>
        <end position="234"/>
    </location>
</feature>
<dbReference type="EC" id="5.2.1.8" evidence="3"/>
<dbReference type="GO" id="GO:0015031">
    <property type="term" value="P:protein transport"/>
    <property type="evidence" value="ECO:0007669"/>
    <property type="project" value="InterPro"/>
</dbReference>
<evidence type="ECO:0000256" key="4">
    <source>
        <dbReference type="ARBA" id="ARBA00023110"/>
    </source>
</evidence>
<dbReference type="InterPro" id="IPR037041">
    <property type="entry name" value="Trigger_fac_C_sf"/>
</dbReference>
<protein>
    <recommendedName>
        <fullName evidence="3">peptidylprolyl isomerase</fullName>
        <ecNumber evidence="3">5.2.1.8</ecNumber>
    </recommendedName>
</protein>
<evidence type="ECO:0000259" key="9">
    <source>
        <dbReference type="Pfam" id="PF05698"/>
    </source>
</evidence>
<dbReference type="Pfam" id="PF00254">
    <property type="entry name" value="FKBP_C"/>
    <property type="match status" value="1"/>
</dbReference>
<dbReference type="GO" id="GO:0043022">
    <property type="term" value="F:ribosome binding"/>
    <property type="evidence" value="ECO:0007669"/>
    <property type="project" value="TreeGrafter"/>
</dbReference>
<keyword evidence="5" id="KW-0143">Chaperone</keyword>
<dbReference type="GO" id="GO:0051083">
    <property type="term" value="P:'de novo' cotranslational protein folding"/>
    <property type="evidence" value="ECO:0007669"/>
    <property type="project" value="TreeGrafter"/>
</dbReference>
<dbReference type="GO" id="GO:0044183">
    <property type="term" value="F:protein folding chaperone"/>
    <property type="evidence" value="ECO:0007669"/>
    <property type="project" value="TreeGrafter"/>
</dbReference>
<sequence length="420" mass="47223">MAIEGAELQISVEEGERWRRTMNVIVPSGVVNSERRRLTGELAARVKLPGFRKGHVPSSVVEKRFGQSLSREALDKLIGAAYREALSQQELNPISEGEVDNVQYEPDHDLTFSISFDVRPEIELSRLGGFRVERPAVNGLEDKLEQVLGRLREEKGTWHPLEEGKPEDGNLVEVEIQRMNDGEVGEAQPYQLVLGQGDAIPNIEEAIKSLEIDGSGDFVVRFPDDFPNEERRGQEEHLHIRLDSRQHLVLPELDAEFAKSLGEFEGIEDLNEKIQADLEKEAEEQAESVVRGKLLDAILDANPFTVPVSMVDRYVESVLGNPEGVPPEKLTEAKEQLSPQAEHAVKRILAIDRLSEIQELGATEEELDDRIEEIAEKSGDTPARIYASLQKGERLEALEREITERKVFDFLKEQSEITEA</sequence>
<dbReference type="Gene3D" id="3.10.50.40">
    <property type="match status" value="1"/>
</dbReference>
<evidence type="ECO:0000259" key="7">
    <source>
        <dbReference type="Pfam" id="PF00254"/>
    </source>
</evidence>
<evidence type="ECO:0000313" key="10">
    <source>
        <dbReference type="EMBL" id="SUZ73757.1"/>
    </source>
</evidence>
<dbReference type="NCBIfam" id="TIGR00115">
    <property type="entry name" value="tig"/>
    <property type="match status" value="1"/>
</dbReference>
<dbReference type="PANTHER" id="PTHR30560:SF3">
    <property type="entry name" value="TRIGGER FACTOR-LIKE PROTEIN TIG, CHLOROPLASTIC"/>
    <property type="match status" value="1"/>
</dbReference>
<dbReference type="HAMAP" id="MF_00303">
    <property type="entry name" value="Trigger_factor_Tig"/>
    <property type="match status" value="1"/>
</dbReference>
<dbReference type="SUPFAM" id="SSF102735">
    <property type="entry name" value="Trigger factor ribosome-binding domain"/>
    <property type="match status" value="1"/>
</dbReference>
<dbReference type="Pfam" id="PF05697">
    <property type="entry name" value="Trigger_N"/>
    <property type="match status" value="1"/>
</dbReference>
<dbReference type="AlphaFoldDB" id="A0A381Q6T3"/>
<dbReference type="InterPro" id="IPR008881">
    <property type="entry name" value="Trigger_fac_ribosome-bd_bac"/>
</dbReference>
<feature type="domain" description="Trigger factor C-terminal" evidence="9">
    <location>
        <begin position="267"/>
        <end position="413"/>
    </location>
</feature>
<name>A0A381Q6T3_9ZZZZ</name>